<reference evidence="1" key="1">
    <citation type="submission" date="2014-07" db="EMBL/GenBank/DDBJ databases">
        <title>Identification of a novel salt tolerance gene in wild soybean by whole-genome sequencing.</title>
        <authorList>
            <person name="Lam H.-M."/>
            <person name="Qi X."/>
            <person name="Li M.-W."/>
            <person name="Liu X."/>
            <person name="Xie M."/>
            <person name="Ni M."/>
            <person name="Xu X."/>
        </authorList>
    </citation>
    <scope>NUCLEOTIDE SEQUENCE [LARGE SCALE GENOMIC DNA]</scope>
    <source>
        <tissue evidence="1">Root</tissue>
    </source>
</reference>
<gene>
    <name evidence="1" type="ORF">glysoja_045383</name>
</gene>
<name>A0A0B2QSA7_GLYSO</name>
<protein>
    <recommendedName>
        <fullName evidence="2">Retrotransposon Copia-like N-terminal domain-containing protein</fullName>
    </recommendedName>
</protein>
<evidence type="ECO:0008006" key="2">
    <source>
        <dbReference type="Google" id="ProtNLM"/>
    </source>
</evidence>
<accession>A0A0B2QSA7</accession>
<dbReference type="AlphaFoldDB" id="A0A0B2QSA7"/>
<sequence length="98" mass="11112">MASASMVFAPQTFSSAISCMLTDDNFLTWMQLAESTIKGHRLKQHIVGDHTIPSQFLTKDEATDSVNPAYENFEQQDNLLKSWLLESMDNQFRVRVVG</sequence>
<dbReference type="Proteomes" id="UP000053555">
    <property type="component" value="Unassembled WGS sequence"/>
</dbReference>
<dbReference type="EMBL" id="KN655592">
    <property type="protein sequence ID" value="KHN24245.1"/>
    <property type="molecule type" value="Genomic_DNA"/>
</dbReference>
<evidence type="ECO:0000313" key="1">
    <source>
        <dbReference type="EMBL" id="KHN24245.1"/>
    </source>
</evidence>
<organism evidence="1">
    <name type="scientific">Glycine soja</name>
    <name type="common">Wild soybean</name>
    <dbReference type="NCBI Taxonomy" id="3848"/>
    <lineage>
        <taxon>Eukaryota</taxon>
        <taxon>Viridiplantae</taxon>
        <taxon>Streptophyta</taxon>
        <taxon>Embryophyta</taxon>
        <taxon>Tracheophyta</taxon>
        <taxon>Spermatophyta</taxon>
        <taxon>Magnoliopsida</taxon>
        <taxon>eudicotyledons</taxon>
        <taxon>Gunneridae</taxon>
        <taxon>Pentapetalae</taxon>
        <taxon>rosids</taxon>
        <taxon>fabids</taxon>
        <taxon>Fabales</taxon>
        <taxon>Fabaceae</taxon>
        <taxon>Papilionoideae</taxon>
        <taxon>50 kb inversion clade</taxon>
        <taxon>NPAAA clade</taxon>
        <taxon>indigoferoid/millettioid clade</taxon>
        <taxon>Phaseoleae</taxon>
        <taxon>Glycine</taxon>
        <taxon>Glycine subgen. Soja</taxon>
    </lineage>
</organism>
<proteinExistence type="predicted"/>